<evidence type="ECO:0000313" key="2">
    <source>
        <dbReference type="EMBL" id="KOS67971.1"/>
    </source>
</evidence>
<evidence type="ECO:0000313" key="3">
    <source>
        <dbReference type="Proteomes" id="UP000050668"/>
    </source>
</evidence>
<dbReference type="Gene3D" id="3.40.50.720">
    <property type="entry name" value="NAD(P)-binding Rossmann-like Domain"/>
    <property type="match status" value="1"/>
</dbReference>
<proteinExistence type="predicted"/>
<dbReference type="InterPro" id="IPR051783">
    <property type="entry name" value="NAD(P)-dependent_oxidoreduct"/>
</dbReference>
<dbReference type="Pfam" id="PF13460">
    <property type="entry name" value="NAD_binding_10"/>
    <property type="match status" value="1"/>
</dbReference>
<keyword evidence="3" id="KW-1185">Reference proteome</keyword>
<accession>A0ABR5JZA6</accession>
<dbReference type="RefSeq" id="WP_053582782.1">
    <property type="nucleotide sequence ID" value="NZ_LGRV01000003.1"/>
</dbReference>
<protein>
    <submittedName>
        <fullName evidence="2">NADH-ubiquinone oxidoreductase</fullName>
    </submittedName>
</protein>
<dbReference type="InterPro" id="IPR016040">
    <property type="entry name" value="NAD(P)-bd_dom"/>
</dbReference>
<comment type="caution">
    <text evidence="2">The sequence shown here is derived from an EMBL/GenBank/DDBJ whole genome shotgun (WGS) entry which is preliminary data.</text>
</comment>
<dbReference type="InterPro" id="IPR036291">
    <property type="entry name" value="NAD(P)-bd_dom_sf"/>
</dbReference>
<dbReference type="PANTHER" id="PTHR48079">
    <property type="entry name" value="PROTEIN YEEZ"/>
    <property type="match status" value="1"/>
</dbReference>
<name>A0ABR5JZA6_9BACI</name>
<reference evidence="3" key="1">
    <citation type="submission" date="2015-07" db="EMBL/GenBank/DDBJ databases">
        <title>Fjat-14205 dsm 2895.</title>
        <authorList>
            <person name="Liu B."/>
            <person name="Wang J."/>
            <person name="Zhu Y."/>
            <person name="Liu G."/>
            <person name="Chen Q."/>
            <person name="Chen Z."/>
            <person name="Lan J."/>
            <person name="Che J."/>
            <person name="Ge C."/>
            <person name="Shi H."/>
            <person name="Pan Z."/>
            <person name="Liu X."/>
        </authorList>
    </citation>
    <scope>NUCLEOTIDE SEQUENCE [LARGE SCALE GENOMIC DNA]</scope>
    <source>
        <strain evidence="3">DSM 25560</strain>
    </source>
</reference>
<feature type="domain" description="NAD(P)-binding" evidence="1">
    <location>
        <begin position="8"/>
        <end position="171"/>
    </location>
</feature>
<evidence type="ECO:0000259" key="1">
    <source>
        <dbReference type="Pfam" id="PF13460"/>
    </source>
</evidence>
<dbReference type="SUPFAM" id="SSF51735">
    <property type="entry name" value="NAD(P)-binding Rossmann-fold domains"/>
    <property type="match status" value="1"/>
</dbReference>
<dbReference type="EMBL" id="LGRV01000003">
    <property type="protein sequence ID" value="KOS67971.1"/>
    <property type="molecule type" value="Genomic_DNA"/>
</dbReference>
<dbReference type="PANTHER" id="PTHR48079:SF6">
    <property type="entry name" value="NAD(P)-BINDING DOMAIN-CONTAINING PROTEIN-RELATED"/>
    <property type="match status" value="1"/>
</dbReference>
<organism evidence="2 3">
    <name type="scientific">Lysinibacillus contaminans</name>
    <dbReference type="NCBI Taxonomy" id="1293441"/>
    <lineage>
        <taxon>Bacteria</taxon>
        <taxon>Bacillati</taxon>
        <taxon>Bacillota</taxon>
        <taxon>Bacilli</taxon>
        <taxon>Bacillales</taxon>
        <taxon>Bacillaceae</taxon>
        <taxon>Lysinibacillus</taxon>
    </lineage>
</organism>
<dbReference type="Proteomes" id="UP000050668">
    <property type="component" value="Unassembled WGS sequence"/>
</dbReference>
<gene>
    <name evidence="2" type="ORF">AEA09_04975</name>
</gene>
<sequence>MKKALVVGASGGMGYALVCELVSKDIEVIAFARGKEKLASLFQHKENVTIFAGDALNKQDLLEAAQGVDIIFHAASFPYQEWEHKHLKCLNIMIEVAKMQQAKIALVDNIYAYGRQTTHLVKEEAVKEPHTKKGKIRLAMENRLKDSGVPSLIVHMPDLYGPNAENTILYETLKSVVNNKKANFVGDMEKAREFLYTFDGAKAMVELALRPDAYNQNWNVPGVPSITGQELMLIIREITGYKKDVRTVSKGMIRLIGTFSPFMKEMVEMMYLTEVPVLLSGEKCKNEIGALSYTSYKEGLQETIVWMKKDKKVQSVTY</sequence>